<protein>
    <submittedName>
        <fullName evidence="4">OmpH family outer membrane protein</fullName>
    </submittedName>
</protein>
<organism evidence="4 5">
    <name type="scientific">Candidatus Mcinerneyibacterium aminivorans</name>
    <dbReference type="NCBI Taxonomy" id="2703815"/>
    <lineage>
        <taxon>Bacteria</taxon>
        <taxon>Candidatus Macinerneyibacteriota</taxon>
        <taxon>Candidatus Mcinerneyibacteria</taxon>
        <taxon>Candidatus Mcinerneyibacteriales</taxon>
        <taxon>Candidatus Mcinerneyibacteriaceae</taxon>
        <taxon>Candidatus Mcinerneyibacterium</taxon>
    </lineage>
</organism>
<dbReference type="AlphaFoldDB" id="A0A5D0MDN5"/>
<evidence type="ECO:0000256" key="2">
    <source>
        <dbReference type="ARBA" id="ARBA00022729"/>
    </source>
</evidence>
<evidence type="ECO:0000256" key="3">
    <source>
        <dbReference type="SAM" id="Coils"/>
    </source>
</evidence>
<dbReference type="Proteomes" id="UP000324143">
    <property type="component" value="Unassembled WGS sequence"/>
</dbReference>
<dbReference type="InterPro" id="IPR024930">
    <property type="entry name" value="Skp_dom_sf"/>
</dbReference>
<dbReference type="Gene3D" id="3.30.910.20">
    <property type="entry name" value="Skp domain"/>
    <property type="match status" value="1"/>
</dbReference>
<accession>A0A5D0MDN5</accession>
<gene>
    <name evidence="4" type="ORF">FXF47_02045</name>
</gene>
<dbReference type="GO" id="GO:0051082">
    <property type="term" value="F:unfolded protein binding"/>
    <property type="evidence" value="ECO:0007669"/>
    <property type="project" value="InterPro"/>
</dbReference>
<sequence>MKKLIMLTLIIGLSLSFVVAQEIGVVDIQRVFDASKEAQEAQEVFQKETQEMQQQMKSKYDELLKLQKELKEQSAFLSEEEVKKKRQELMQKQQRFNSMREQMMQKSEQRRSELLKPVMEKIKAIVSNISKEKNLKMVVTKEAVIYNDSNFEITDIVIERLNRK</sequence>
<name>A0A5D0MDN5_9BACT</name>
<keyword evidence="3" id="KW-0175">Coiled coil</keyword>
<feature type="coiled-coil region" evidence="3">
    <location>
        <begin position="35"/>
        <end position="109"/>
    </location>
</feature>
<dbReference type="Pfam" id="PF03938">
    <property type="entry name" value="OmpH"/>
    <property type="match status" value="1"/>
</dbReference>
<dbReference type="GO" id="GO:0005829">
    <property type="term" value="C:cytosol"/>
    <property type="evidence" value="ECO:0007669"/>
    <property type="project" value="TreeGrafter"/>
</dbReference>
<evidence type="ECO:0000313" key="4">
    <source>
        <dbReference type="EMBL" id="TYB31874.1"/>
    </source>
</evidence>
<dbReference type="GO" id="GO:0050821">
    <property type="term" value="P:protein stabilization"/>
    <property type="evidence" value="ECO:0007669"/>
    <property type="project" value="TreeGrafter"/>
</dbReference>
<comment type="similarity">
    <text evidence="1">Belongs to the Skp family.</text>
</comment>
<keyword evidence="5" id="KW-1185">Reference proteome</keyword>
<keyword evidence="2" id="KW-0732">Signal</keyword>
<evidence type="ECO:0000313" key="5">
    <source>
        <dbReference type="Proteomes" id="UP000324143"/>
    </source>
</evidence>
<evidence type="ECO:0000256" key="1">
    <source>
        <dbReference type="ARBA" id="ARBA00009091"/>
    </source>
</evidence>
<reference evidence="4" key="1">
    <citation type="submission" date="2019-08" db="EMBL/GenBank/DDBJ databases">
        <title>Genomic characterization of a novel candidate phylum (ARYD3) from a high temperature, high salinity tertiary oil reservoir in north central Oklahoma, USA.</title>
        <authorList>
            <person name="Youssef N.H."/>
            <person name="Yadav A."/>
            <person name="Elshahed M.S."/>
        </authorList>
    </citation>
    <scope>NUCLEOTIDE SEQUENCE [LARGE SCALE GENOMIC DNA]</scope>
    <source>
        <strain evidence="4">ARYD3</strain>
    </source>
</reference>
<proteinExistence type="inferred from homology"/>
<dbReference type="InterPro" id="IPR005632">
    <property type="entry name" value="Chaperone_Skp"/>
</dbReference>
<dbReference type="SMART" id="SM00935">
    <property type="entry name" value="OmpH"/>
    <property type="match status" value="1"/>
</dbReference>
<dbReference type="EMBL" id="VSIX01000026">
    <property type="protein sequence ID" value="TYB31874.1"/>
    <property type="molecule type" value="Genomic_DNA"/>
</dbReference>
<dbReference type="PANTHER" id="PTHR35089">
    <property type="entry name" value="CHAPERONE PROTEIN SKP"/>
    <property type="match status" value="1"/>
</dbReference>
<dbReference type="PANTHER" id="PTHR35089:SF1">
    <property type="entry name" value="CHAPERONE PROTEIN SKP"/>
    <property type="match status" value="1"/>
</dbReference>
<dbReference type="SUPFAM" id="SSF111384">
    <property type="entry name" value="OmpH-like"/>
    <property type="match status" value="1"/>
</dbReference>
<comment type="caution">
    <text evidence="4">The sequence shown here is derived from an EMBL/GenBank/DDBJ whole genome shotgun (WGS) entry which is preliminary data.</text>
</comment>